<evidence type="ECO:0000256" key="8">
    <source>
        <dbReference type="SAM" id="Phobius"/>
    </source>
</evidence>
<dbReference type="GO" id="GO:0015833">
    <property type="term" value="P:peptide transport"/>
    <property type="evidence" value="ECO:0007669"/>
    <property type="project" value="UniProtKB-KW"/>
</dbReference>
<dbReference type="GeneTree" id="ENSGT00940000155995"/>
<sequence>SDQWAQMALLSLFPSLFQATVFGYPVSICFIVLTGFFERFSYYCMNGMLVFYFIFFLNFNQTDVGPIKQAFDVLFYLTPILGAAVAELWLGKFKTIIYLTSVYVVGLLSTLTHSINTSTKRIHTCSDVVSVLCFGPRGLSVFGLLVIALGIGGFSPCMVAFGGDQFQDHQKKQRSSFFSIVYMSINTGVVAATFLNPVLRGRNGHGS</sequence>
<dbReference type="PANTHER" id="PTHR11654">
    <property type="entry name" value="OLIGOPEPTIDE TRANSPORTER-RELATED"/>
    <property type="match status" value="1"/>
</dbReference>
<keyword evidence="7 8" id="KW-0472">Membrane</keyword>
<keyword evidence="6 8" id="KW-1133">Transmembrane helix</keyword>
<evidence type="ECO:0000256" key="5">
    <source>
        <dbReference type="ARBA" id="ARBA00022856"/>
    </source>
</evidence>
<dbReference type="GO" id="GO:0015293">
    <property type="term" value="F:symporter activity"/>
    <property type="evidence" value="ECO:0007669"/>
    <property type="project" value="UniProtKB-KW"/>
</dbReference>
<feature type="transmembrane region" description="Helical" evidence="8">
    <location>
        <begin position="96"/>
        <end position="116"/>
    </location>
</feature>
<proteinExistence type="inferred from homology"/>
<reference evidence="9" key="3">
    <citation type="submission" date="2025-09" db="UniProtKB">
        <authorList>
            <consortium name="Ensembl"/>
        </authorList>
    </citation>
    <scope>IDENTIFICATION</scope>
</reference>
<comment type="subcellular location">
    <subcellularLocation>
        <location evidence="1">Membrane</location>
        <topology evidence="1">Multi-pass membrane protein</topology>
    </subcellularLocation>
</comment>
<keyword evidence="5" id="KW-0571">Peptide transport</keyword>
<organism evidence="9 10">
    <name type="scientific">Anabas testudineus</name>
    <name type="common">Climbing perch</name>
    <name type="synonym">Anthias testudineus</name>
    <dbReference type="NCBI Taxonomy" id="64144"/>
    <lineage>
        <taxon>Eukaryota</taxon>
        <taxon>Metazoa</taxon>
        <taxon>Chordata</taxon>
        <taxon>Craniata</taxon>
        <taxon>Vertebrata</taxon>
        <taxon>Euteleostomi</taxon>
        <taxon>Actinopterygii</taxon>
        <taxon>Neopterygii</taxon>
        <taxon>Teleostei</taxon>
        <taxon>Neoteleostei</taxon>
        <taxon>Acanthomorphata</taxon>
        <taxon>Anabantaria</taxon>
        <taxon>Anabantiformes</taxon>
        <taxon>Anabantoidei</taxon>
        <taxon>Anabantidae</taxon>
        <taxon>Anabas</taxon>
    </lineage>
</organism>
<keyword evidence="3 8" id="KW-0812">Transmembrane</keyword>
<keyword evidence="4" id="KW-0769">Symport</keyword>
<evidence type="ECO:0000256" key="2">
    <source>
        <dbReference type="ARBA" id="ARBA00005982"/>
    </source>
</evidence>
<dbReference type="Proteomes" id="UP000265040">
    <property type="component" value="Chromosome 2"/>
</dbReference>
<name>A0A3Q1HY88_ANATE</name>
<evidence type="ECO:0000256" key="3">
    <source>
        <dbReference type="ARBA" id="ARBA00022692"/>
    </source>
</evidence>
<reference evidence="9" key="2">
    <citation type="submission" date="2025-08" db="UniProtKB">
        <authorList>
            <consortium name="Ensembl"/>
        </authorList>
    </citation>
    <scope>IDENTIFICATION</scope>
</reference>
<accession>A0A3Q1HY88</accession>
<evidence type="ECO:0000256" key="7">
    <source>
        <dbReference type="ARBA" id="ARBA00023136"/>
    </source>
</evidence>
<keyword evidence="5" id="KW-0653">Protein transport</keyword>
<evidence type="ECO:0000256" key="1">
    <source>
        <dbReference type="ARBA" id="ARBA00004141"/>
    </source>
</evidence>
<dbReference type="STRING" id="64144.ENSATEP00000012299"/>
<comment type="similarity">
    <text evidence="2">Belongs to the major facilitator superfamily. Proton-dependent oligopeptide transporter (POT/PTR) (TC 2.A.17) family.</text>
</comment>
<reference evidence="9" key="1">
    <citation type="submission" date="2021-04" db="EMBL/GenBank/DDBJ databases">
        <authorList>
            <consortium name="Wellcome Sanger Institute Data Sharing"/>
        </authorList>
    </citation>
    <scope>NUCLEOTIDE SEQUENCE [LARGE SCALE GENOMIC DNA]</scope>
</reference>
<feature type="transmembrane region" description="Helical" evidence="8">
    <location>
        <begin position="71"/>
        <end position="90"/>
    </location>
</feature>
<dbReference type="Gene3D" id="1.20.1250.20">
    <property type="entry name" value="MFS general substrate transporter like domains"/>
    <property type="match status" value="1"/>
</dbReference>
<protein>
    <submittedName>
        <fullName evidence="9">Uncharacterized protein</fullName>
    </submittedName>
</protein>
<feature type="transmembrane region" description="Helical" evidence="8">
    <location>
        <begin position="12"/>
        <end position="34"/>
    </location>
</feature>
<keyword evidence="10" id="KW-1185">Reference proteome</keyword>
<evidence type="ECO:0000256" key="4">
    <source>
        <dbReference type="ARBA" id="ARBA00022847"/>
    </source>
</evidence>
<evidence type="ECO:0000313" key="9">
    <source>
        <dbReference type="Ensembl" id="ENSATEP00000012299.2"/>
    </source>
</evidence>
<dbReference type="SUPFAM" id="SSF103473">
    <property type="entry name" value="MFS general substrate transporter"/>
    <property type="match status" value="1"/>
</dbReference>
<feature type="transmembrane region" description="Helical" evidence="8">
    <location>
        <begin position="128"/>
        <end position="155"/>
    </location>
</feature>
<feature type="transmembrane region" description="Helical" evidence="8">
    <location>
        <begin position="40"/>
        <end position="59"/>
    </location>
</feature>
<feature type="transmembrane region" description="Helical" evidence="8">
    <location>
        <begin position="175"/>
        <end position="195"/>
    </location>
</feature>
<evidence type="ECO:0000313" key="10">
    <source>
        <dbReference type="Proteomes" id="UP000265040"/>
    </source>
</evidence>
<dbReference type="InterPro" id="IPR036259">
    <property type="entry name" value="MFS_trans_sf"/>
</dbReference>
<dbReference type="AlphaFoldDB" id="A0A3Q1HY88"/>
<keyword evidence="4" id="KW-0813">Transport</keyword>
<dbReference type="Ensembl" id="ENSATET00000012495.2">
    <property type="protein sequence ID" value="ENSATEP00000012299.2"/>
    <property type="gene ID" value="ENSATEG00000008576.2"/>
</dbReference>
<dbReference type="Pfam" id="PF00854">
    <property type="entry name" value="PTR2"/>
    <property type="match status" value="1"/>
</dbReference>
<dbReference type="InterPro" id="IPR000109">
    <property type="entry name" value="POT_fam"/>
</dbReference>
<dbReference type="GO" id="GO:0016020">
    <property type="term" value="C:membrane"/>
    <property type="evidence" value="ECO:0007669"/>
    <property type="project" value="UniProtKB-SubCell"/>
</dbReference>
<evidence type="ECO:0000256" key="6">
    <source>
        <dbReference type="ARBA" id="ARBA00022989"/>
    </source>
</evidence>